<feature type="non-terminal residue" evidence="1">
    <location>
        <position position="1"/>
    </location>
</feature>
<proteinExistence type="predicted"/>
<organism evidence="1">
    <name type="scientific">marine metagenome</name>
    <dbReference type="NCBI Taxonomy" id="408172"/>
    <lineage>
        <taxon>unclassified sequences</taxon>
        <taxon>metagenomes</taxon>
        <taxon>ecological metagenomes</taxon>
    </lineage>
</organism>
<name>A0A382SIX1_9ZZZZ</name>
<gene>
    <name evidence="1" type="ORF">METZ01_LOCUS361992</name>
</gene>
<accession>A0A382SIX1</accession>
<reference evidence="1" key="1">
    <citation type="submission" date="2018-05" db="EMBL/GenBank/DDBJ databases">
        <authorList>
            <person name="Lanie J.A."/>
            <person name="Ng W.-L."/>
            <person name="Kazmierczak K.M."/>
            <person name="Andrzejewski T.M."/>
            <person name="Davidsen T.M."/>
            <person name="Wayne K.J."/>
            <person name="Tettelin H."/>
            <person name="Glass J.I."/>
            <person name="Rusch D."/>
            <person name="Podicherti R."/>
            <person name="Tsui H.-C.T."/>
            <person name="Winkler M.E."/>
        </authorList>
    </citation>
    <scope>NUCLEOTIDE SEQUENCE</scope>
</reference>
<sequence length="138" mass="15606">YFLENQLEARFESRMLALAAYHIGPTKVSAVGAIPKSTLSYIEKIYQEEELLAHSSSLADLGSCRIESLIDLTVKTHQPKQRQVEVINWLTKMQRFCSIATLTSFKNRLPELMGTADADGKVDRLLDRVLALKVNLQR</sequence>
<evidence type="ECO:0000313" key="1">
    <source>
        <dbReference type="EMBL" id="SVD09138.1"/>
    </source>
</evidence>
<dbReference type="AlphaFoldDB" id="A0A382SIX1"/>
<protein>
    <submittedName>
        <fullName evidence="1">Uncharacterized protein</fullName>
    </submittedName>
</protein>
<dbReference type="EMBL" id="UINC01129015">
    <property type="protein sequence ID" value="SVD09138.1"/>
    <property type="molecule type" value="Genomic_DNA"/>
</dbReference>